<feature type="coiled-coil region" evidence="4">
    <location>
        <begin position="2050"/>
        <end position="2077"/>
    </location>
</feature>
<comment type="caution">
    <text evidence="6">The sequence shown here is derived from an EMBL/GenBank/DDBJ whole genome shotgun (WGS) entry which is preliminary data.</text>
</comment>
<dbReference type="InterPro" id="IPR051012">
    <property type="entry name" value="CellSynth/LPSAsmb/PSIAsmb"/>
</dbReference>
<organism evidence="6 7">
    <name type="scientific">Archangium gephyra</name>
    <dbReference type="NCBI Taxonomy" id="48"/>
    <lineage>
        <taxon>Bacteria</taxon>
        <taxon>Pseudomonadati</taxon>
        <taxon>Myxococcota</taxon>
        <taxon>Myxococcia</taxon>
        <taxon>Myxococcales</taxon>
        <taxon>Cystobacterineae</taxon>
        <taxon>Archangiaceae</taxon>
        <taxon>Archangium</taxon>
    </lineage>
</organism>
<dbReference type="PANTHER" id="PTHR45586:SF1">
    <property type="entry name" value="LIPOPOLYSACCHARIDE ASSEMBLY PROTEIN B"/>
    <property type="match status" value="1"/>
</dbReference>
<proteinExistence type="predicted"/>
<dbReference type="Pfam" id="PF13181">
    <property type="entry name" value="TPR_8"/>
    <property type="match status" value="1"/>
</dbReference>
<sequence>MSNTPEKPFGEVEASLEKNGRVDELIKLYESRSREVPKADEAAHLLCRAADLCREKLKNPARAEELFRRALVYLPNAREALEGLRGIFESRSDAAALAEVLERLALVQSGPAAAAIYLRAGELYETKLSRRDRAVLCYQLASRAAPQERQAYQRARKLLLAEGRHASGFDSLERERAALGDRELVEEYVSFAEALVNYPQEHGLATRALVRALAVDGKHPRATQIQKDLGKLEYVWRDKVKQLKTQSLEERDRRVAARLSLQVARLFAFYEPAAVDKVKEAIDRCFALWPAMPDALDLLEQVATKAGDVRVALTVFSKLAGDTRDKQARVDLHLRIGQVLLSKLNDQAGAADAFEQAAKVDPSRPDAAELASEALISIGKPAEGMAVLERNLATLKDKASQVALRLNLADLTLKLLKDPTASRQHVEAAHKTDPNNAQVAFRLANLHAEDGNLEALWPMIELAASAPRPIADRVALCELVAMLCEEGGDSKRAFHVLSLALPLDPAKPTLLSSLQAEAEKSGMQSQLALALRRAAQVAPPDAQPALWRTLGKLLQQLQRPAEAQEAWLEVQKRHPDDAEAAAALTAMRKALAEEPQDPRSKLEAEARRLEASAADPASSAAVYRKILELDSDSVATLKKLGAAAANLGLWDEVATVAERLLALADSPAERQEWRSRLAQLYAERLNRREDAAKLYLNLLDEGNQSAAVVGGLERLASQGVRQGDISRALAPVYAKAGDYQRQVASLLVQLSSVNEKDEQKNLLTLLAETTEKRLIDERAAFDLRLRGLALDPSDSTFRAEAVRLGRALKAEQELARTFTELASKTEDQTLSVSLLMEASELAEDVGAIDEAAAALKKGLEKNAEHLELLLRLSELYLVARRWAEGEAVLRKRLALAPAEEKVALGLQLTTVNSELNRPREAAGALAEALKAGAPEAEHLPRLAELYEKGGQLRELADVQSRMIALFEASGEKDKASALAVQRARLLETALGDKAEAISRYADILAARPTDADALSALENLLTDADHREAAARALLPAYDAVKDQRKQVAALAVIAESARDSLDRITALRKAAELHSGHLRQPEQAFASLATAMRLAPDDVDIRASARAAADEADALDSYAEVIEEILEGGAESVAIALHRELADVYEKKLNKQDSAIDHLRAVLLVDAKHLEALRSLQRLYRSREEYKELVPVTEWLALLEADPAARSALDREAAVLAEQKLDDLERAAANWRLIAARDVLAREAATALDRLYAELDKPQELAFALELRRNQEGQSPQGRELAFRLAALRQNRLKDPRGALEVYRQILSEDPSHEGTREALDQWARSADGDAPLAAEILDAVLARTGDHQRRIAIREALSVQASTPTERARLASEVRAILERDLSQPEAAFMNALKAFTDGLDRAGIQPELERLARLTGSFEELAEIYESTVDELPAGDELQVPLLRRAAELREQLNEPEEATRVWKALLEVMPQDRQALDSLSRLYEKANNAKSLSDVYAKKAALASDPREKFELLNRAAEAFESAGDDEQAIESYRTAFAIGRGRETLIHLERLLGRNKRHLEQADVLAQLAEGAADNNERLGHLVKRGLILEKEAQSAEAVRDFAQALQLSRTEPQVIAALERLMAVDGVKLDAARLLEGAYREGNDLKRLVEVLEVRLSTVDASRRIPLLLEIANLREAVGQKNLALTARLKAFGELPADAEVREELERLAADLGAFEELTAAYEDALERGVQEPLAGDLWRRLAVIYGDRLSRFDLAARAWNEVLVRNPKDMFVLEQLGRIFRRTSQFRELSIVMRRQLGLETNVTVQVGLLFELANLAEETLSDKTLAAQCYTAVLERKPEDPNAMKFLARIFAETEQWPELAALLAREIALAEGRSQEEQVLELNVRLGRLKLTRLSDPRGALTTFQEVLRRKPAHAGAVGALEEMARSDNPLKGEAASTLEPVFAGEGEHLKLVQMLEARVAAEPQASERAALLRKMSDVYAAQLDNAEMAFVASARALKELPDDPANLSATLVHYKKADAEDEMAALLVEVAPRASTDAARANIFRELARIQAQADEEEAAIESWKRVMEVVPTDVEAMQRLGQLLSRQGRVNELLEVLKRQLNIEEDTHKRAAFLFQIGTLQEEQLKDPNSAIASFRRLLELTPDDVNALARMEKLCEQQSRWPELADVLSRRVKLLPPEEQAPVNFKLAVVRETKLLDKQGAFDLYRELLTQNPRHEGSLQRMEALVQREPQNQQAFEILSNAYRQSSDANALARLIEARVSVSPDQIERKTLLMELAALREGQGEPELAYLGYYRAFKDDPNDGALRKKLYASATAAASFDELVSALQAELPRIAELQDVAEICTVIAQISEQRLDEKEQAVVFYERARSSHPESTLKVLPALDRLYGELEFPDKQADVLEQMTGIATEPQEQVALSFRLGQLAMEHLDSPDRAAAAFEKVLAVDAKHLPSLRSLEVLYEQAGASDKLYRVLEAQRELVQGAEKERLLGKMAVTSAEGLDDIDHSVKLYRELLEKNPRNEQAFDALSRLLERGGKAEELREMLQWKLQFTVDPRELVKLNERLGQVLSSQLNRPEEAVPFFKAALERDARHRGALEALRDIFDSLGKKEDLVIVLRRLIPLQEDASGVKQIRIRLAEIISESARREESLDAARRALEVEPHQVPDLDRLYAVFSKLKAWPDAVRTLEAKSQVLLQMEEREAAAATMFQVVEVWRGPAAKMDLAGVALEKVLEIEPANRQAYEQALELYSKVNDWRGYAQVMDRYLPNLVTDEEKVATLKELARVQEQKLGARQVAFLQYCRALQLSPSNDEAREQVERLAEETGSYDELAAVYEEIAETVPRGPLAERLYLTLSRVQDTKLDDAVAAEASLRKILEFDPTNETALERLAGMFARRGQNKEYVVSLEQKLEAAGSIERRKEILREIARVYDEQMGNPEESENALIRALELEPDLDTFAVLVALQKRQNNHPAVASTLMRMRDIAPTPEDRARLQVEVAQVYERDLGDDEAAVEGYRQALEFDPANAQALGSLEQLYSKLDRPAELLAVYERQIELSSDYRERVKILFRSATIWEERYQNLQHADACIEAALQVDPQNIQAIKTLERLRKSQGRWDELIGVVDRHVQLLTNPAEKAELCVEMGDIFHQQLKAVDRAATAYHQALELDPRCRPAMHALGMLYERSGNWPDALDMLEREAQVLGQTPEAVELWYRMGKINEDMLIDAGSAKRCFLEALRIDAAYLPAIRALKGIYELERDFENYEKALLEEARQTEDPPARAGAWVNVGKYYESKEDRDQATGAYEEALKLQPDLLEAALPLSDIYLSNENWERCEKMLDIVTARLSQQYAMNPDDPELGRELCRRQYRLGYVSEKNAHREKALIAYERAYQLDATYLPVLEGYGNLLVQARRYEEAQRVYQSILVHHRGDLTDLEVAEIYWTLGDLHLNLRQFDRAQNHFEKALAIDPSHEPSLRSMVGIAEQGGHFEKAVEFRQKLVEVLDGEARFEAGVALGALAKDKLSDPYIAIDGYMAAHRIRQDALEVMDALYVLYRETKQGAKAADMLEKMLAVPALVQDSQRAKRVWFALGEINRDELGELDKAASCFNHALDADWRFVEAFSALEAMLGRAKKWQQLDENYKRMIARVPKTPETHAVRMNFWKALGDLYLNALKAPDAAVQVYKVVASGLPENVEIQELYAGLAQTQAGYEQEAVDAWRRALPSTSNPGRIAGALAELAAKRKDYDAAWLAAQVSAGLIGEPGTGEKEILTKLTPYAKKREVPQRQMTDRLWTEHLFHPKVRGPLADLFAILFEQAGTLYKEDFTRYGIVPKKHFIDVASAQEYQIHHYRTVSRLLGMEQVTVFSPFLVTTRERMAKRTTEPAPDPMIGVEICHTDPVALRFGGKFFSETGQREVYYLLARTMTLLRPELALTQRLSAERLEAVMQAAISLSVDRFRFTADLRAIDNERKLLEKHLTPQARDALARVTKEYVKVATPNDLRNYLEGAELTATRAGAFVAGDIEPVKRMVLAETGANFRVQPRSKIRDLMVFALGDDLHALRVAVGTNVEVQIRK</sequence>
<evidence type="ECO:0000313" key="7">
    <source>
        <dbReference type="Proteomes" id="UP000249061"/>
    </source>
</evidence>
<dbReference type="SUPFAM" id="SSF48452">
    <property type="entry name" value="TPR-like"/>
    <property type="match status" value="13"/>
</dbReference>
<feature type="repeat" description="TPR" evidence="3">
    <location>
        <begin position="3446"/>
        <end position="3479"/>
    </location>
</feature>
<evidence type="ECO:0000313" key="6">
    <source>
        <dbReference type="EMBL" id="PZR17449.1"/>
    </source>
</evidence>
<dbReference type="SMART" id="SM00028">
    <property type="entry name" value="TPR"/>
    <property type="match status" value="28"/>
</dbReference>
<dbReference type="InterPro" id="IPR019734">
    <property type="entry name" value="TPR_rpt"/>
</dbReference>
<feature type="repeat" description="TPR" evidence="3">
    <location>
        <begin position="2051"/>
        <end position="2084"/>
    </location>
</feature>
<dbReference type="InterPro" id="IPR013105">
    <property type="entry name" value="TPR_2"/>
</dbReference>
<dbReference type="Pfam" id="PF07719">
    <property type="entry name" value="TPR_2"/>
    <property type="match status" value="1"/>
</dbReference>
<evidence type="ECO:0000256" key="5">
    <source>
        <dbReference type="SAM" id="MobiDB-lite"/>
    </source>
</evidence>
<dbReference type="InterPro" id="IPR011990">
    <property type="entry name" value="TPR-like_helical_dom_sf"/>
</dbReference>
<evidence type="ECO:0000256" key="2">
    <source>
        <dbReference type="ARBA" id="ARBA00022803"/>
    </source>
</evidence>
<dbReference type="Proteomes" id="UP000249061">
    <property type="component" value="Unassembled WGS sequence"/>
</dbReference>
<evidence type="ECO:0000256" key="3">
    <source>
        <dbReference type="PROSITE-ProRule" id="PRU00339"/>
    </source>
</evidence>
<dbReference type="EMBL" id="QFQP01000002">
    <property type="protein sequence ID" value="PZR17449.1"/>
    <property type="molecule type" value="Genomic_DNA"/>
</dbReference>
<feature type="region of interest" description="Disordered" evidence="5">
    <location>
        <begin position="590"/>
        <end position="610"/>
    </location>
</feature>
<name>A0A2W5TP62_9BACT</name>
<evidence type="ECO:0000256" key="1">
    <source>
        <dbReference type="ARBA" id="ARBA00022737"/>
    </source>
</evidence>
<dbReference type="Gene3D" id="1.25.40.10">
    <property type="entry name" value="Tetratricopeptide repeat domain"/>
    <property type="match status" value="19"/>
</dbReference>
<keyword evidence="2 3" id="KW-0802">TPR repeat</keyword>
<dbReference type="Pfam" id="PF13176">
    <property type="entry name" value="TPR_7"/>
    <property type="match status" value="2"/>
</dbReference>
<dbReference type="PROSITE" id="PS50005">
    <property type="entry name" value="TPR"/>
    <property type="match status" value="3"/>
</dbReference>
<dbReference type="PROSITE" id="PS50293">
    <property type="entry name" value="TPR_REGION"/>
    <property type="match status" value="2"/>
</dbReference>
<protein>
    <submittedName>
        <fullName evidence="6">Gliding motility protein</fullName>
    </submittedName>
</protein>
<evidence type="ECO:0000256" key="4">
    <source>
        <dbReference type="SAM" id="Coils"/>
    </source>
</evidence>
<accession>A0A2W5TP62</accession>
<keyword evidence="1" id="KW-0677">Repeat</keyword>
<dbReference type="PANTHER" id="PTHR45586">
    <property type="entry name" value="TPR REPEAT-CONTAINING PROTEIN PA4667"/>
    <property type="match status" value="1"/>
</dbReference>
<keyword evidence="4" id="KW-0175">Coiled coil</keyword>
<reference evidence="6 7" key="1">
    <citation type="submission" date="2017-08" db="EMBL/GenBank/DDBJ databases">
        <title>Infants hospitalized years apart are colonized by the same room-sourced microbial strains.</title>
        <authorList>
            <person name="Brooks B."/>
            <person name="Olm M.R."/>
            <person name="Firek B.A."/>
            <person name="Baker R."/>
            <person name="Thomas B.C."/>
            <person name="Morowitz M.J."/>
            <person name="Banfield J.F."/>
        </authorList>
    </citation>
    <scope>NUCLEOTIDE SEQUENCE [LARGE SCALE GENOMIC DNA]</scope>
    <source>
        <strain evidence="6">S2_003_000_R2_14</strain>
    </source>
</reference>
<feature type="repeat" description="TPR" evidence="3">
    <location>
        <begin position="3290"/>
        <end position="3323"/>
    </location>
</feature>
<gene>
    <name evidence="6" type="ORF">DI536_03760</name>
</gene>